<evidence type="ECO:0000256" key="7">
    <source>
        <dbReference type="SAM" id="Phobius"/>
    </source>
</evidence>
<organism evidence="8 9">
    <name type="scientific">Durusdinium trenchii</name>
    <dbReference type="NCBI Taxonomy" id="1381693"/>
    <lineage>
        <taxon>Eukaryota</taxon>
        <taxon>Sar</taxon>
        <taxon>Alveolata</taxon>
        <taxon>Dinophyceae</taxon>
        <taxon>Suessiales</taxon>
        <taxon>Symbiodiniaceae</taxon>
        <taxon>Durusdinium</taxon>
    </lineage>
</organism>
<name>A0ABP0MZ75_9DINO</name>
<evidence type="ECO:0000256" key="1">
    <source>
        <dbReference type="ARBA" id="ARBA00004651"/>
    </source>
</evidence>
<evidence type="ECO:0000256" key="3">
    <source>
        <dbReference type="ARBA" id="ARBA00022475"/>
    </source>
</evidence>
<protein>
    <submittedName>
        <fullName evidence="8">Uncharacterized transporter HI_1706</fullName>
    </submittedName>
</protein>
<evidence type="ECO:0000313" key="8">
    <source>
        <dbReference type="EMBL" id="CAK9056791.1"/>
    </source>
</evidence>
<comment type="subcellular location">
    <subcellularLocation>
        <location evidence="1">Cell membrane</location>
        <topology evidence="1">Multi-pass membrane protein</topology>
    </subcellularLocation>
</comment>
<keyword evidence="6 7" id="KW-0472">Membrane</keyword>
<dbReference type="PANTHER" id="PTHR30047">
    <property type="entry name" value="HIGH-AFFINITY CHOLINE TRANSPORT PROTEIN-RELATED"/>
    <property type="match status" value="1"/>
</dbReference>
<evidence type="ECO:0000256" key="2">
    <source>
        <dbReference type="ARBA" id="ARBA00022448"/>
    </source>
</evidence>
<proteinExistence type="predicted"/>
<feature type="transmembrane region" description="Helical" evidence="7">
    <location>
        <begin position="109"/>
        <end position="127"/>
    </location>
</feature>
<evidence type="ECO:0000256" key="4">
    <source>
        <dbReference type="ARBA" id="ARBA00022692"/>
    </source>
</evidence>
<evidence type="ECO:0000256" key="6">
    <source>
        <dbReference type="ARBA" id="ARBA00023136"/>
    </source>
</evidence>
<dbReference type="InterPro" id="IPR000060">
    <property type="entry name" value="BCCT_transptr"/>
</dbReference>
<sequence>MVEAEEYEKGYGSGPQGTREVNFCSIRFNPFVSFFSAVCLWCFVLYAVLDPESDAVFGEWKNWVTSTFTWLYIGSQDYWLLYLFPLVYYYGDMKLGKDDEEPEYGDLTYLAMVWCAGVAIGLIFYGASEPLIHATDGNNRHNNDGYSNDNQKALYGLHLT</sequence>
<dbReference type="PANTHER" id="PTHR30047:SF7">
    <property type="entry name" value="HIGH-AFFINITY CHOLINE TRANSPORT PROTEIN"/>
    <property type="match status" value="1"/>
</dbReference>
<keyword evidence="5 7" id="KW-1133">Transmembrane helix</keyword>
<feature type="non-terminal residue" evidence="8">
    <location>
        <position position="160"/>
    </location>
</feature>
<comment type="caution">
    <text evidence="8">The sequence shown here is derived from an EMBL/GenBank/DDBJ whole genome shotgun (WGS) entry which is preliminary data.</text>
</comment>
<accession>A0ABP0MZ75</accession>
<dbReference type="EMBL" id="CAXAMM010025323">
    <property type="protein sequence ID" value="CAK9056791.1"/>
    <property type="molecule type" value="Genomic_DNA"/>
</dbReference>
<reference evidence="8 9" key="1">
    <citation type="submission" date="2024-02" db="EMBL/GenBank/DDBJ databases">
        <authorList>
            <person name="Chen Y."/>
            <person name="Shah S."/>
            <person name="Dougan E. K."/>
            <person name="Thang M."/>
            <person name="Chan C."/>
        </authorList>
    </citation>
    <scope>NUCLEOTIDE SEQUENCE [LARGE SCALE GENOMIC DNA]</scope>
</reference>
<keyword evidence="2" id="KW-0813">Transport</keyword>
<keyword evidence="3" id="KW-1003">Cell membrane</keyword>
<evidence type="ECO:0000313" key="9">
    <source>
        <dbReference type="Proteomes" id="UP001642464"/>
    </source>
</evidence>
<gene>
    <name evidence="8" type="ORF">SCF082_LOCUS30555</name>
</gene>
<feature type="transmembrane region" description="Helical" evidence="7">
    <location>
        <begin position="28"/>
        <end position="49"/>
    </location>
</feature>
<keyword evidence="4 7" id="KW-0812">Transmembrane</keyword>
<dbReference type="Proteomes" id="UP001642464">
    <property type="component" value="Unassembled WGS sequence"/>
</dbReference>
<keyword evidence="9" id="KW-1185">Reference proteome</keyword>
<dbReference type="Pfam" id="PF02028">
    <property type="entry name" value="BCCT"/>
    <property type="match status" value="1"/>
</dbReference>
<evidence type="ECO:0000256" key="5">
    <source>
        <dbReference type="ARBA" id="ARBA00022989"/>
    </source>
</evidence>
<feature type="transmembrane region" description="Helical" evidence="7">
    <location>
        <begin position="69"/>
        <end position="89"/>
    </location>
</feature>